<feature type="non-terminal residue" evidence="10">
    <location>
        <position position="1"/>
    </location>
</feature>
<dbReference type="PROSITE" id="PS00028">
    <property type="entry name" value="ZINC_FINGER_C2H2_1"/>
    <property type="match status" value="2"/>
</dbReference>
<dbReference type="Pfam" id="PF13465">
    <property type="entry name" value="zf-H2C2_2"/>
    <property type="match status" value="1"/>
</dbReference>
<dbReference type="FunFam" id="3.30.160.60:FF:001270">
    <property type="entry name" value="zinc finger protein 583 isoform X1"/>
    <property type="match status" value="1"/>
</dbReference>
<evidence type="ECO:0000256" key="4">
    <source>
        <dbReference type="ARBA" id="ARBA00022771"/>
    </source>
</evidence>
<keyword evidence="6" id="KW-0539">Nucleus</keyword>
<organism evidence="9 10">
    <name type="scientific">Python bivittatus</name>
    <name type="common">Burmese python</name>
    <name type="synonym">Python molurus bivittatus</name>
    <dbReference type="NCBI Taxonomy" id="176946"/>
    <lineage>
        <taxon>Eukaryota</taxon>
        <taxon>Metazoa</taxon>
        <taxon>Chordata</taxon>
        <taxon>Craniata</taxon>
        <taxon>Vertebrata</taxon>
        <taxon>Euteleostomi</taxon>
        <taxon>Lepidosauria</taxon>
        <taxon>Squamata</taxon>
        <taxon>Bifurcata</taxon>
        <taxon>Unidentata</taxon>
        <taxon>Episquamata</taxon>
        <taxon>Toxicofera</taxon>
        <taxon>Serpentes</taxon>
        <taxon>Henophidia</taxon>
        <taxon>Pythonidae</taxon>
        <taxon>Python</taxon>
    </lineage>
</organism>
<dbReference type="PANTHER" id="PTHR23234">
    <property type="entry name" value="ZNF44 PROTEIN"/>
    <property type="match status" value="1"/>
</dbReference>
<feature type="domain" description="C2H2-type" evidence="8">
    <location>
        <begin position="144"/>
        <end position="171"/>
    </location>
</feature>
<evidence type="ECO:0000259" key="8">
    <source>
        <dbReference type="PROSITE" id="PS50157"/>
    </source>
</evidence>
<dbReference type="InterPro" id="IPR050758">
    <property type="entry name" value="Znf_C2H2-type"/>
</dbReference>
<dbReference type="AlphaFoldDB" id="A0A9F5N0L0"/>
<evidence type="ECO:0000256" key="6">
    <source>
        <dbReference type="ARBA" id="ARBA00023242"/>
    </source>
</evidence>
<protein>
    <submittedName>
        <fullName evidence="10">Zinc finger protein 567-like</fullName>
    </submittedName>
</protein>
<reference evidence="10" key="1">
    <citation type="submission" date="2025-08" db="UniProtKB">
        <authorList>
            <consortium name="RefSeq"/>
        </authorList>
    </citation>
    <scope>IDENTIFICATION</scope>
    <source>
        <tissue evidence="10">Liver</tissue>
    </source>
</reference>
<dbReference type="KEGG" id="pbi:112543224"/>
<dbReference type="PROSITE" id="PS50157">
    <property type="entry name" value="ZINC_FINGER_C2H2_2"/>
    <property type="match status" value="2"/>
</dbReference>
<dbReference type="OrthoDB" id="10027876at2759"/>
<dbReference type="GeneID" id="112543224"/>
<sequence>ESGCAFPQREQTPLLRLQFRGIKPTVDNDAALLTDLERKKPTEQNQFSHLEEPELWVALPRDVDQTLPCRRRSGVETERLQRTHGGEFINSQGGYEDLDDHVGQQQAAVSKNGKEEPGIPLGHLLRLRSELDVHKGTLLGESQYKCTVCWKTFCRRNVLITHQRIHTGEKPYKCPDCGKSFSQRSHLILHERTHTGEKPYRTSAWSVASASVSIPTW</sequence>
<keyword evidence="4 7" id="KW-0863">Zinc-finger</keyword>
<dbReference type="InterPro" id="IPR036236">
    <property type="entry name" value="Znf_C2H2_sf"/>
</dbReference>
<dbReference type="FunFam" id="3.30.160.60:FF:001498">
    <property type="entry name" value="Zinc finger protein 404"/>
    <property type="match status" value="1"/>
</dbReference>
<dbReference type="SUPFAM" id="SSF57667">
    <property type="entry name" value="beta-beta-alpha zinc fingers"/>
    <property type="match status" value="1"/>
</dbReference>
<proteinExistence type="predicted"/>
<comment type="subcellular location">
    <subcellularLocation>
        <location evidence="1">Nucleus</location>
    </subcellularLocation>
</comment>
<accession>A0A9F5N0L0</accession>
<dbReference type="Proteomes" id="UP000695026">
    <property type="component" value="Unplaced"/>
</dbReference>
<keyword evidence="3" id="KW-0677">Repeat</keyword>
<dbReference type="GO" id="GO:0005634">
    <property type="term" value="C:nucleus"/>
    <property type="evidence" value="ECO:0007669"/>
    <property type="project" value="UniProtKB-SubCell"/>
</dbReference>
<keyword evidence="9" id="KW-1185">Reference proteome</keyword>
<keyword evidence="5" id="KW-0862">Zinc</keyword>
<evidence type="ECO:0000256" key="7">
    <source>
        <dbReference type="PROSITE-ProRule" id="PRU00042"/>
    </source>
</evidence>
<dbReference type="PANTHER" id="PTHR23234:SF10">
    <property type="entry name" value="RIKEN CDNA 6720489N17 GENE-RELATED"/>
    <property type="match status" value="1"/>
</dbReference>
<evidence type="ECO:0000256" key="5">
    <source>
        <dbReference type="ARBA" id="ARBA00022833"/>
    </source>
</evidence>
<evidence type="ECO:0000313" key="9">
    <source>
        <dbReference type="Proteomes" id="UP000695026"/>
    </source>
</evidence>
<evidence type="ECO:0000256" key="1">
    <source>
        <dbReference type="ARBA" id="ARBA00004123"/>
    </source>
</evidence>
<dbReference type="GO" id="GO:0008270">
    <property type="term" value="F:zinc ion binding"/>
    <property type="evidence" value="ECO:0007669"/>
    <property type="project" value="UniProtKB-KW"/>
</dbReference>
<dbReference type="RefSeq" id="XP_025033229.1">
    <property type="nucleotide sequence ID" value="XM_025177461.1"/>
</dbReference>
<name>A0A9F5N0L0_PYTBI</name>
<evidence type="ECO:0000256" key="3">
    <source>
        <dbReference type="ARBA" id="ARBA00022737"/>
    </source>
</evidence>
<dbReference type="Gene3D" id="3.30.160.60">
    <property type="entry name" value="Classic Zinc Finger"/>
    <property type="match status" value="2"/>
</dbReference>
<evidence type="ECO:0000256" key="2">
    <source>
        <dbReference type="ARBA" id="ARBA00022723"/>
    </source>
</evidence>
<gene>
    <name evidence="10" type="primary">LOC112543224</name>
</gene>
<dbReference type="SMART" id="SM00355">
    <property type="entry name" value="ZnF_C2H2"/>
    <property type="match status" value="2"/>
</dbReference>
<feature type="domain" description="C2H2-type" evidence="8">
    <location>
        <begin position="172"/>
        <end position="199"/>
    </location>
</feature>
<dbReference type="InterPro" id="IPR013087">
    <property type="entry name" value="Znf_C2H2_type"/>
</dbReference>
<evidence type="ECO:0000313" key="10">
    <source>
        <dbReference type="RefSeq" id="XP_025033229.1"/>
    </source>
</evidence>
<keyword evidence="2" id="KW-0479">Metal-binding</keyword>